<dbReference type="AlphaFoldDB" id="A0A078BDW3"/>
<protein>
    <submittedName>
        <fullName evidence="1">Uncharacterized protein</fullName>
    </submittedName>
</protein>
<gene>
    <name evidence="1" type="primary">Contig4363.g4667</name>
    <name evidence="1" type="ORF">STYLEM_20512</name>
</gene>
<evidence type="ECO:0000313" key="2">
    <source>
        <dbReference type="Proteomes" id="UP000039865"/>
    </source>
</evidence>
<dbReference type="EMBL" id="CCKQ01019335">
    <property type="protein sequence ID" value="CDW91357.1"/>
    <property type="molecule type" value="Genomic_DNA"/>
</dbReference>
<keyword evidence="2" id="KW-1185">Reference proteome</keyword>
<dbReference type="InParanoid" id="A0A078BDW3"/>
<sequence length="280" mass="32533">MDNSQFSQKLQTLSLKLETLAFRIIKLSSVTENAEDYTRFQYYHFKNEILELTSEISADIEEFGEDEKKKIDAKIVFDAFNQQIQKLERIFLSEDVYAFNQKQLFEAGFENGMESGPRRTTIITKKSSSQVADLELSHEDRQIEQNILSMTQDQISQEKSDSIAVLKLAAVYESQEESQKQVEKYASMLNMDNFKEFLCQHKVEATKEGDLKAQSRKKGLKKLFGKFLGGILGNLLALKHHKKSKKAMKRMFWKKYESQIQEIEKPLDEGVRTQEMQNQV</sequence>
<organism evidence="1 2">
    <name type="scientific">Stylonychia lemnae</name>
    <name type="common">Ciliate</name>
    <dbReference type="NCBI Taxonomy" id="5949"/>
    <lineage>
        <taxon>Eukaryota</taxon>
        <taxon>Sar</taxon>
        <taxon>Alveolata</taxon>
        <taxon>Ciliophora</taxon>
        <taxon>Intramacronucleata</taxon>
        <taxon>Spirotrichea</taxon>
        <taxon>Stichotrichia</taxon>
        <taxon>Sporadotrichida</taxon>
        <taxon>Oxytrichidae</taxon>
        <taxon>Stylonychinae</taxon>
        <taxon>Stylonychia</taxon>
    </lineage>
</organism>
<reference evidence="1 2" key="1">
    <citation type="submission" date="2014-06" db="EMBL/GenBank/DDBJ databases">
        <authorList>
            <person name="Swart Estienne"/>
        </authorList>
    </citation>
    <scope>NUCLEOTIDE SEQUENCE [LARGE SCALE GENOMIC DNA]</scope>
    <source>
        <strain evidence="1 2">130c</strain>
    </source>
</reference>
<evidence type="ECO:0000313" key="1">
    <source>
        <dbReference type="EMBL" id="CDW91357.1"/>
    </source>
</evidence>
<accession>A0A078BDW3</accession>
<dbReference type="Proteomes" id="UP000039865">
    <property type="component" value="Unassembled WGS sequence"/>
</dbReference>
<proteinExistence type="predicted"/>
<name>A0A078BDW3_STYLE</name>